<keyword evidence="1" id="KW-0812">Transmembrane</keyword>
<dbReference type="OrthoDB" id="5428890at2759"/>
<dbReference type="EMBL" id="ML994614">
    <property type="protein sequence ID" value="KAF2193018.1"/>
    <property type="molecule type" value="Genomic_DNA"/>
</dbReference>
<protein>
    <submittedName>
        <fullName evidence="2">Uncharacterized protein</fullName>
    </submittedName>
</protein>
<reference evidence="2" key="1">
    <citation type="journal article" date="2020" name="Stud. Mycol.">
        <title>101 Dothideomycetes genomes: a test case for predicting lifestyles and emergence of pathogens.</title>
        <authorList>
            <person name="Haridas S."/>
            <person name="Albert R."/>
            <person name="Binder M."/>
            <person name="Bloem J."/>
            <person name="Labutti K."/>
            <person name="Salamov A."/>
            <person name="Andreopoulos B."/>
            <person name="Baker S."/>
            <person name="Barry K."/>
            <person name="Bills G."/>
            <person name="Bluhm B."/>
            <person name="Cannon C."/>
            <person name="Castanera R."/>
            <person name="Culley D."/>
            <person name="Daum C."/>
            <person name="Ezra D."/>
            <person name="Gonzalez J."/>
            <person name="Henrissat B."/>
            <person name="Kuo A."/>
            <person name="Liang C."/>
            <person name="Lipzen A."/>
            <person name="Lutzoni F."/>
            <person name="Magnuson J."/>
            <person name="Mondo S."/>
            <person name="Nolan M."/>
            <person name="Ohm R."/>
            <person name="Pangilinan J."/>
            <person name="Park H.-J."/>
            <person name="Ramirez L."/>
            <person name="Alfaro M."/>
            <person name="Sun H."/>
            <person name="Tritt A."/>
            <person name="Yoshinaga Y."/>
            <person name="Zwiers L.-H."/>
            <person name="Turgeon B."/>
            <person name="Goodwin S."/>
            <person name="Spatafora J."/>
            <person name="Crous P."/>
            <person name="Grigoriev I."/>
        </authorList>
    </citation>
    <scope>NUCLEOTIDE SEQUENCE</scope>
    <source>
        <strain evidence="2">CBS 207.26</strain>
    </source>
</reference>
<keyword evidence="1" id="KW-1133">Transmembrane helix</keyword>
<name>A0A6A6EQN4_9PEZI</name>
<gene>
    <name evidence="2" type="ORF">K469DRAFT_745423</name>
</gene>
<proteinExistence type="predicted"/>
<dbReference type="Proteomes" id="UP000800200">
    <property type="component" value="Unassembled WGS sequence"/>
</dbReference>
<sequence>MALDGCLSKTPITAKTRAAIIRYLWNREETTLIQPDGFDWDAYFSYYTQQCIQALHHRGRYISARTHKDIIDIARDLEESRNKDDIKQLLRSKLTTPKSADEEEVLLEGSINLATRLLVMMDFGDLPLGFCGRPQLGWHDGSLCLKDVVHGYFNQPQALGHENIKLDKIFTARNLGRIAGIEIVWTDNLADHLRVVGDDDTKVRIFHHASFLKWQQSSIFPDGLIEEALNTLALLFPQSDPKTQKWFESLLNTLPDFVQLDRKLIKCGQLRAEKRQFEGFKFWHDRLVILKQVFDQSRPATLSQWWHDRRNVVQWYTFWVAISVLFLTIFFGLVQSIEGALQVYKSYHPTTGPVVVVVRPPAGTYNYSNRPIPKSQPRIVTPLPSRKLEH</sequence>
<feature type="transmembrane region" description="Helical" evidence="1">
    <location>
        <begin position="315"/>
        <end position="334"/>
    </location>
</feature>
<organism evidence="2 3">
    <name type="scientific">Zopfia rhizophila CBS 207.26</name>
    <dbReference type="NCBI Taxonomy" id="1314779"/>
    <lineage>
        <taxon>Eukaryota</taxon>
        <taxon>Fungi</taxon>
        <taxon>Dikarya</taxon>
        <taxon>Ascomycota</taxon>
        <taxon>Pezizomycotina</taxon>
        <taxon>Dothideomycetes</taxon>
        <taxon>Dothideomycetes incertae sedis</taxon>
        <taxon>Zopfiaceae</taxon>
        <taxon>Zopfia</taxon>
    </lineage>
</organism>
<evidence type="ECO:0000256" key="1">
    <source>
        <dbReference type="SAM" id="Phobius"/>
    </source>
</evidence>
<dbReference type="AlphaFoldDB" id="A0A6A6EQN4"/>
<evidence type="ECO:0000313" key="3">
    <source>
        <dbReference type="Proteomes" id="UP000800200"/>
    </source>
</evidence>
<accession>A0A6A6EQN4</accession>
<keyword evidence="3" id="KW-1185">Reference proteome</keyword>
<evidence type="ECO:0000313" key="2">
    <source>
        <dbReference type="EMBL" id="KAF2193018.1"/>
    </source>
</evidence>
<keyword evidence="1" id="KW-0472">Membrane</keyword>